<evidence type="ECO:0000313" key="2">
    <source>
        <dbReference type="EMBL" id="MBJ7598475.1"/>
    </source>
</evidence>
<sequence>MTGQALVASVGALAFVLAFLWKMTAVESRSVLQAKQWIQRIVVGTLGVELAGILVHVLTGSIPH</sequence>
<dbReference type="Proteomes" id="UP000612893">
    <property type="component" value="Unassembled WGS sequence"/>
</dbReference>
<proteinExistence type="predicted"/>
<feature type="transmembrane region" description="Helical" evidence="1">
    <location>
        <begin position="37"/>
        <end position="58"/>
    </location>
</feature>
<accession>A0A934N2W5</accession>
<evidence type="ECO:0000313" key="3">
    <source>
        <dbReference type="Proteomes" id="UP000612893"/>
    </source>
</evidence>
<protein>
    <submittedName>
        <fullName evidence="2">Uncharacterized protein</fullName>
    </submittedName>
</protein>
<evidence type="ECO:0000256" key="1">
    <source>
        <dbReference type="SAM" id="Phobius"/>
    </source>
</evidence>
<keyword evidence="1" id="KW-1133">Transmembrane helix</keyword>
<keyword evidence="1" id="KW-0472">Membrane</keyword>
<organism evidence="2 3">
    <name type="scientific">Candidatus Nephthysia bennettiae</name>
    <dbReference type="NCBI Taxonomy" id="3127016"/>
    <lineage>
        <taxon>Bacteria</taxon>
        <taxon>Bacillati</taxon>
        <taxon>Candidatus Dormiibacterota</taxon>
        <taxon>Candidatus Dormibacteria</taxon>
        <taxon>Candidatus Dormibacterales</taxon>
        <taxon>Candidatus Dormibacteraceae</taxon>
        <taxon>Candidatus Nephthysia</taxon>
    </lineage>
</organism>
<keyword evidence="1" id="KW-0812">Transmembrane</keyword>
<keyword evidence="3" id="KW-1185">Reference proteome</keyword>
<dbReference type="EMBL" id="JAEKNR010000112">
    <property type="protein sequence ID" value="MBJ7598475.1"/>
    <property type="molecule type" value="Genomic_DNA"/>
</dbReference>
<reference evidence="2" key="1">
    <citation type="submission" date="2020-10" db="EMBL/GenBank/DDBJ databases">
        <title>Ca. Dormibacterota MAGs.</title>
        <authorList>
            <person name="Montgomery K."/>
        </authorList>
    </citation>
    <scope>NUCLEOTIDE SEQUENCE [LARGE SCALE GENOMIC DNA]</scope>
    <source>
        <strain evidence="2">SC8812_S17_10</strain>
    </source>
</reference>
<feature type="transmembrane region" description="Helical" evidence="1">
    <location>
        <begin position="6"/>
        <end position="25"/>
    </location>
</feature>
<gene>
    <name evidence="2" type="ORF">JF922_10375</name>
</gene>
<name>A0A934N2W5_9BACT</name>
<comment type="caution">
    <text evidence="2">The sequence shown here is derived from an EMBL/GenBank/DDBJ whole genome shotgun (WGS) entry which is preliminary data.</text>
</comment>
<dbReference type="RefSeq" id="WP_338201510.1">
    <property type="nucleotide sequence ID" value="NZ_JAEKNR010000112.1"/>
</dbReference>
<dbReference type="AlphaFoldDB" id="A0A934N2W5"/>